<dbReference type="InterPro" id="IPR000618">
    <property type="entry name" value="Insect_cuticle"/>
</dbReference>
<keyword evidence="1 2" id="KW-0193">Cuticle</keyword>
<keyword evidence="3" id="KW-0732">Signal</keyword>
<protein>
    <submittedName>
        <fullName evidence="5">Pupal cuticle protein Edg-78E-like</fullName>
    </submittedName>
</protein>
<dbReference type="Proteomes" id="UP000504633">
    <property type="component" value="Unplaced"/>
</dbReference>
<dbReference type="PRINTS" id="PR00947">
    <property type="entry name" value="CUTICLE"/>
</dbReference>
<evidence type="ECO:0000256" key="2">
    <source>
        <dbReference type="PROSITE-ProRule" id="PRU00497"/>
    </source>
</evidence>
<feature type="signal peptide" evidence="3">
    <location>
        <begin position="1"/>
        <end position="17"/>
    </location>
</feature>
<reference evidence="5" key="1">
    <citation type="submission" date="2025-08" db="UniProtKB">
        <authorList>
            <consortium name="RefSeq"/>
        </authorList>
    </citation>
    <scope>IDENTIFICATION</scope>
    <source>
        <strain evidence="5">15085-1641.00</strain>
        <tissue evidence="5">Whole body</tissue>
    </source>
</reference>
<proteinExistence type="predicted"/>
<feature type="chain" id="PRO_5026761396" evidence="3">
    <location>
        <begin position="18"/>
        <end position="130"/>
    </location>
</feature>
<dbReference type="PANTHER" id="PTHR10380">
    <property type="entry name" value="CUTICLE PROTEIN"/>
    <property type="match status" value="1"/>
</dbReference>
<sequence length="130" mass="13941">MFRFLLVASALIACACAGPLDDLHAIANVRSEVNPDGSYAYALDTSNGISAQEQGVGGQAASGRYSYTSPEGVPIEITYVADENGYQPQGAILPTPPPIPAAILRSLEYIRTHPQYDERQNNVKIFRSIG</sequence>
<accession>A0A6J1LP86</accession>
<dbReference type="InterPro" id="IPR031311">
    <property type="entry name" value="CHIT_BIND_RR_consensus"/>
</dbReference>
<gene>
    <name evidence="5" type="primary">LOC111597391</name>
</gene>
<evidence type="ECO:0000256" key="3">
    <source>
        <dbReference type="SAM" id="SignalP"/>
    </source>
</evidence>
<dbReference type="PROSITE" id="PS00233">
    <property type="entry name" value="CHIT_BIND_RR_1"/>
    <property type="match status" value="1"/>
</dbReference>
<dbReference type="Pfam" id="PF00379">
    <property type="entry name" value="Chitin_bind_4"/>
    <property type="match status" value="1"/>
</dbReference>
<dbReference type="GO" id="GO:0062129">
    <property type="term" value="C:chitin-based extracellular matrix"/>
    <property type="evidence" value="ECO:0007669"/>
    <property type="project" value="TreeGrafter"/>
</dbReference>
<organism evidence="4 5">
    <name type="scientific">Drosophila hydei</name>
    <name type="common">Fruit fly</name>
    <dbReference type="NCBI Taxonomy" id="7224"/>
    <lineage>
        <taxon>Eukaryota</taxon>
        <taxon>Metazoa</taxon>
        <taxon>Ecdysozoa</taxon>
        <taxon>Arthropoda</taxon>
        <taxon>Hexapoda</taxon>
        <taxon>Insecta</taxon>
        <taxon>Pterygota</taxon>
        <taxon>Neoptera</taxon>
        <taxon>Endopterygota</taxon>
        <taxon>Diptera</taxon>
        <taxon>Brachycera</taxon>
        <taxon>Muscomorpha</taxon>
        <taxon>Ephydroidea</taxon>
        <taxon>Drosophilidae</taxon>
        <taxon>Drosophila</taxon>
    </lineage>
</organism>
<dbReference type="InterPro" id="IPR050468">
    <property type="entry name" value="Cuticle_Struct_Prot"/>
</dbReference>
<dbReference type="RefSeq" id="XP_023167823.1">
    <property type="nucleotide sequence ID" value="XM_023312055.2"/>
</dbReference>
<dbReference type="PROSITE" id="PS51257">
    <property type="entry name" value="PROKAR_LIPOPROTEIN"/>
    <property type="match status" value="1"/>
</dbReference>
<evidence type="ECO:0000313" key="4">
    <source>
        <dbReference type="Proteomes" id="UP000504633"/>
    </source>
</evidence>
<evidence type="ECO:0000256" key="1">
    <source>
        <dbReference type="ARBA" id="ARBA00022460"/>
    </source>
</evidence>
<dbReference type="PANTHER" id="PTHR10380:SF238">
    <property type="entry name" value="CUTICULAR PROTEIN 65EA-RELATED"/>
    <property type="match status" value="1"/>
</dbReference>
<dbReference type="GO" id="GO:0008010">
    <property type="term" value="F:structural constituent of chitin-based larval cuticle"/>
    <property type="evidence" value="ECO:0007669"/>
    <property type="project" value="TreeGrafter"/>
</dbReference>
<dbReference type="OMA" id="QGQQFVR"/>
<evidence type="ECO:0000313" key="5">
    <source>
        <dbReference type="RefSeq" id="XP_023167823.1"/>
    </source>
</evidence>
<dbReference type="PROSITE" id="PS51155">
    <property type="entry name" value="CHIT_BIND_RR_2"/>
    <property type="match status" value="1"/>
</dbReference>
<dbReference type="GeneID" id="111597391"/>
<name>A0A6J1LP86_DROHY</name>
<dbReference type="OrthoDB" id="6343684at2759"/>
<dbReference type="KEGG" id="dhe:111597391"/>
<keyword evidence="4" id="KW-1185">Reference proteome</keyword>
<dbReference type="AlphaFoldDB" id="A0A6J1LP86"/>